<dbReference type="Gene3D" id="3.30.70.270">
    <property type="match status" value="1"/>
</dbReference>
<organism evidence="2 3">
    <name type="scientific">Tanacetum coccineum</name>
    <dbReference type="NCBI Taxonomy" id="301880"/>
    <lineage>
        <taxon>Eukaryota</taxon>
        <taxon>Viridiplantae</taxon>
        <taxon>Streptophyta</taxon>
        <taxon>Embryophyta</taxon>
        <taxon>Tracheophyta</taxon>
        <taxon>Spermatophyta</taxon>
        <taxon>Magnoliopsida</taxon>
        <taxon>eudicotyledons</taxon>
        <taxon>Gunneridae</taxon>
        <taxon>Pentapetalae</taxon>
        <taxon>asterids</taxon>
        <taxon>campanulids</taxon>
        <taxon>Asterales</taxon>
        <taxon>Asteraceae</taxon>
        <taxon>Asteroideae</taxon>
        <taxon>Anthemideae</taxon>
        <taxon>Anthemidinae</taxon>
        <taxon>Tanacetum</taxon>
    </lineage>
</organism>
<dbReference type="SUPFAM" id="SSF56672">
    <property type="entry name" value="DNA/RNA polymerases"/>
    <property type="match status" value="1"/>
</dbReference>
<gene>
    <name evidence="2" type="ORF">Tco_1055809</name>
</gene>
<feature type="compositionally biased region" description="Basic and acidic residues" evidence="1">
    <location>
        <begin position="135"/>
        <end position="145"/>
    </location>
</feature>
<dbReference type="Gene3D" id="3.10.10.10">
    <property type="entry name" value="HIV Type 1 Reverse Transcriptase, subunit A, domain 1"/>
    <property type="match status" value="1"/>
</dbReference>
<dbReference type="InterPro" id="IPR036397">
    <property type="entry name" value="RNaseH_sf"/>
</dbReference>
<protein>
    <recommendedName>
        <fullName evidence="4">Reverse transcriptase domain-containing protein</fullName>
    </recommendedName>
</protein>
<name>A0ABQ5H0Q7_9ASTR</name>
<reference evidence="2" key="2">
    <citation type="submission" date="2022-01" db="EMBL/GenBank/DDBJ databases">
        <authorList>
            <person name="Yamashiro T."/>
            <person name="Shiraishi A."/>
            <person name="Satake H."/>
            <person name="Nakayama K."/>
        </authorList>
    </citation>
    <scope>NUCLEOTIDE SEQUENCE</scope>
</reference>
<dbReference type="Proteomes" id="UP001151760">
    <property type="component" value="Unassembled WGS sequence"/>
</dbReference>
<reference evidence="2" key="1">
    <citation type="journal article" date="2022" name="Int. J. Mol. Sci.">
        <title>Draft Genome of Tanacetum Coccineum: Genomic Comparison of Closely Related Tanacetum-Family Plants.</title>
        <authorList>
            <person name="Yamashiro T."/>
            <person name="Shiraishi A."/>
            <person name="Nakayama K."/>
            <person name="Satake H."/>
        </authorList>
    </citation>
    <scope>NUCLEOTIDE SEQUENCE</scope>
</reference>
<sequence>MAKGDEEKTAFFTREGVFYYKKLPFGLKNAGATYQRMIDRVLNNQIGHNLEVHVDDMEGPFLGHLITKKVIKANSSKVKILTDKPIKKILARPEKSGHIAKWTIELGEHDIEFRGCNSVKGQILADFLAETPSAESKEKESKETKNEEEEPKNMCKLYTDEASTSNGSGAGLMLISPKGKEYTYALRFEFDTTNNEAEY</sequence>
<dbReference type="PANTHER" id="PTHR48475:SF2">
    <property type="entry name" value="RIBONUCLEASE H"/>
    <property type="match status" value="1"/>
</dbReference>
<dbReference type="InterPro" id="IPR043128">
    <property type="entry name" value="Rev_trsase/Diguanyl_cyclase"/>
</dbReference>
<dbReference type="InterPro" id="IPR043502">
    <property type="entry name" value="DNA/RNA_pol_sf"/>
</dbReference>
<proteinExistence type="predicted"/>
<feature type="region of interest" description="Disordered" evidence="1">
    <location>
        <begin position="130"/>
        <end position="154"/>
    </location>
</feature>
<evidence type="ECO:0008006" key="4">
    <source>
        <dbReference type="Google" id="ProtNLM"/>
    </source>
</evidence>
<dbReference type="EMBL" id="BQNB010019084">
    <property type="protein sequence ID" value="GJT81467.1"/>
    <property type="molecule type" value="Genomic_DNA"/>
</dbReference>
<keyword evidence="3" id="KW-1185">Reference proteome</keyword>
<accession>A0ABQ5H0Q7</accession>
<dbReference type="Gene3D" id="3.30.420.10">
    <property type="entry name" value="Ribonuclease H-like superfamily/Ribonuclease H"/>
    <property type="match status" value="1"/>
</dbReference>
<evidence type="ECO:0000313" key="2">
    <source>
        <dbReference type="EMBL" id="GJT81467.1"/>
    </source>
</evidence>
<evidence type="ECO:0000313" key="3">
    <source>
        <dbReference type="Proteomes" id="UP001151760"/>
    </source>
</evidence>
<dbReference type="PANTHER" id="PTHR48475">
    <property type="entry name" value="RIBONUCLEASE H"/>
    <property type="match status" value="1"/>
</dbReference>
<comment type="caution">
    <text evidence="2">The sequence shown here is derived from an EMBL/GenBank/DDBJ whole genome shotgun (WGS) entry which is preliminary data.</text>
</comment>
<evidence type="ECO:0000256" key="1">
    <source>
        <dbReference type="SAM" id="MobiDB-lite"/>
    </source>
</evidence>